<gene>
    <name evidence="1" type="ORF">OR16_26428</name>
</gene>
<name>H1SAX2_9BURK</name>
<proteinExistence type="predicted"/>
<sequence>MLRLIAPFTGKAASDSDTGDLNGFLRDVLVEVAGENYRQTMYEAMALASAGGRGVQYDLDPPLRANERVMSGLFATAISRVALRSRTEVRIDRPERDSNVDALEHDFEGDGTPMTKNGRVDYLAWYGSRVIGIELKMASMNCDTPKVTKSIERRWVTAVDQARTVQTCLRARQKEDGRRYPNPISIALMVIVGRRSIDMLDFDDINEGIEWMEDTSVEMLAGLKPRPAFVATYTFPEEFRALTPRRKGKEAPKNGRAIYTPFVSFIAKAAVNSTGG</sequence>
<accession>H1SAX2</accession>
<dbReference type="AlphaFoldDB" id="H1SAX2"/>
<dbReference type="PATRIC" id="fig|1127483.3.peg.5278"/>
<dbReference type="Proteomes" id="UP000005808">
    <property type="component" value="Unassembled WGS sequence"/>
</dbReference>
<evidence type="ECO:0000313" key="2">
    <source>
        <dbReference type="Proteomes" id="UP000005808"/>
    </source>
</evidence>
<reference evidence="1 2" key="1">
    <citation type="journal article" date="2012" name="J. Bacteriol.">
        <title>De Novo Genome Project of Cupriavidus basilensis OR16.</title>
        <authorList>
            <person name="Cserhati M."/>
            <person name="Kriszt B."/>
            <person name="Szoboszlay S."/>
            <person name="Toth A."/>
            <person name="Szabo I."/>
            <person name="Tancsics A."/>
            <person name="Nagy I."/>
            <person name="Horvath B."/>
            <person name="Nagy I."/>
            <person name="Kukolya J."/>
        </authorList>
    </citation>
    <scope>NUCLEOTIDE SEQUENCE [LARGE SCALE GENOMIC DNA]</scope>
    <source>
        <strain evidence="1 2">OR16</strain>
    </source>
</reference>
<protein>
    <submittedName>
        <fullName evidence="1">Uncharacterized protein</fullName>
    </submittedName>
</protein>
<comment type="caution">
    <text evidence="1">The sequence shown here is derived from an EMBL/GenBank/DDBJ whole genome shotgun (WGS) entry which is preliminary data.</text>
</comment>
<dbReference type="OrthoDB" id="9839762at2"/>
<dbReference type="RefSeq" id="WP_006160749.1">
    <property type="nucleotide sequence ID" value="NZ_AHJE01000067.1"/>
</dbReference>
<evidence type="ECO:0000313" key="1">
    <source>
        <dbReference type="EMBL" id="EHP40349.1"/>
    </source>
</evidence>
<organism evidence="1 2">
    <name type="scientific">Cupriavidus basilensis OR16</name>
    <dbReference type="NCBI Taxonomy" id="1127483"/>
    <lineage>
        <taxon>Bacteria</taxon>
        <taxon>Pseudomonadati</taxon>
        <taxon>Pseudomonadota</taxon>
        <taxon>Betaproteobacteria</taxon>
        <taxon>Burkholderiales</taxon>
        <taxon>Burkholderiaceae</taxon>
        <taxon>Cupriavidus</taxon>
    </lineage>
</organism>
<dbReference type="EMBL" id="AHJE01000067">
    <property type="protein sequence ID" value="EHP40349.1"/>
    <property type="molecule type" value="Genomic_DNA"/>
</dbReference>